<dbReference type="RefSeq" id="WP_268058930.1">
    <property type="nucleotide sequence ID" value="NZ_JAPOHA010000012.1"/>
</dbReference>
<evidence type="ECO:0000313" key="1">
    <source>
        <dbReference type="EMBL" id="MCY1714869.1"/>
    </source>
</evidence>
<reference evidence="1 2" key="1">
    <citation type="submission" date="2022-11" db="EMBL/GenBank/DDBJ databases">
        <authorList>
            <person name="Caiyu Z."/>
        </authorList>
    </citation>
    <scope>NUCLEOTIDE SEQUENCE [LARGE SCALE GENOMIC DNA]</scope>
    <source>
        <strain evidence="1 2">YR-4</strain>
    </source>
</reference>
<protein>
    <submittedName>
        <fullName evidence="1">WG repeat-containing protein</fullName>
    </submittedName>
</protein>
<sequence>MDHKKECRIYTLTEKAFGGFISGSHVYPESELDLYYDFHGFYLLPIESDGKWGLMNGATDEIVVPLQFDYTETLFDDYIAGHAVKNGLHGYINAQGQTVVPFAYEDAKDQPSSNGYFAVKRGKWGVINGKNEPILHFVYDRIDLDGCFDLTAGWFTFYGGISAIQDGQVTLFDRYGEILEDHLTAHPRGYSTNPSRYGEYMILQRKRKFGVICRDGRLITNVTMLKREAVRLIQKLEGAC</sequence>
<dbReference type="Pfam" id="PF14903">
    <property type="entry name" value="WG_beta_rep"/>
    <property type="match status" value="2"/>
</dbReference>
<proteinExistence type="predicted"/>
<dbReference type="EMBL" id="JAPOHA010000012">
    <property type="protein sequence ID" value="MCY1714869.1"/>
    <property type="molecule type" value="Genomic_DNA"/>
</dbReference>
<name>A0ABT4BVF6_9FIRM</name>
<comment type="caution">
    <text evidence="1">The sequence shown here is derived from an EMBL/GenBank/DDBJ whole genome shotgun (WGS) entry which is preliminary data.</text>
</comment>
<organism evidence="1 2">
    <name type="scientific">Caproiciproducens galactitolivorans</name>
    <dbReference type="NCBI Taxonomy" id="642589"/>
    <lineage>
        <taxon>Bacteria</taxon>
        <taxon>Bacillati</taxon>
        <taxon>Bacillota</taxon>
        <taxon>Clostridia</taxon>
        <taxon>Eubacteriales</taxon>
        <taxon>Acutalibacteraceae</taxon>
        <taxon>Caproiciproducens</taxon>
    </lineage>
</organism>
<dbReference type="Proteomes" id="UP001082703">
    <property type="component" value="Unassembled WGS sequence"/>
</dbReference>
<keyword evidence="2" id="KW-1185">Reference proteome</keyword>
<evidence type="ECO:0000313" key="2">
    <source>
        <dbReference type="Proteomes" id="UP001082703"/>
    </source>
</evidence>
<accession>A0ABT4BVF6</accession>
<gene>
    <name evidence="1" type="ORF">OUY18_11470</name>
</gene>
<dbReference type="InterPro" id="IPR032774">
    <property type="entry name" value="WG_beta_rep"/>
</dbReference>